<evidence type="ECO:0000313" key="4">
    <source>
        <dbReference type="EMBL" id="ALN83190.1"/>
    </source>
</evidence>
<name>A0A0S2DRR5_LYSAN</name>
<dbReference type="KEGG" id="laq:GLA29479_356"/>
<gene>
    <name evidence="4" type="ORF">LA76x_5088</name>
</gene>
<dbReference type="InterPro" id="IPR054098">
    <property type="entry name" value="NGO1945-like_C"/>
</dbReference>
<feature type="domain" description="NGO1945-like C-terminal" evidence="3">
    <location>
        <begin position="141"/>
        <end position="235"/>
    </location>
</feature>
<protein>
    <submittedName>
        <fullName evidence="4">Uncharacterized protein</fullName>
    </submittedName>
</protein>
<dbReference type="EMBL" id="CP011129">
    <property type="protein sequence ID" value="ALN83190.1"/>
    <property type="molecule type" value="Genomic_DNA"/>
</dbReference>
<dbReference type="OrthoDB" id="4146344at2"/>
<proteinExistence type="predicted"/>
<accession>A0A0S2DRR5</accession>
<dbReference type="KEGG" id="lab:LA76x_5088"/>
<reference evidence="4 5" key="1">
    <citation type="journal article" date="2015" name="BMC Genomics">
        <title>Comparative genomics and metabolic profiling of the genus Lysobacter.</title>
        <authorList>
            <person name="de Bruijn I."/>
            <person name="Cheng X."/>
            <person name="de Jager V."/>
            <person name="Exposito R.G."/>
            <person name="Watrous J."/>
            <person name="Patel N."/>
            <person name="Postma J."/>
            <person name="Dorrestein P.C."/>
            <person name="Kobayashi D."/>
            <person name="Raaijmakers J.M."/>
        </authorList>
    </citation>
    <scope>NUCLEOTIDE SEQUENCE [LARGE SCALE GENOMIC DNA]</scope>
    <source>
        <strain evidence="4 5">76</strain>
    </source>
</reference>
<dbReference type="InterPro" id="IPR018640">
    <property type="entry name" value="DUF2063"/>
</dbReference>
<dbReference type="Gene3D" id="3.90.930.50">
    <property type="match status" value="1"/>
</dbReference>
<evidence type="ECO:0000256" key="1">
    <source>
        <dbReference type="SAM" id="MobiDB-lite"/>
    </source>
</evidence>
<dbReference type="Pfam" id="PF22106">
    <property type="entry name" value="NGO1945_C"/>
    <property type="match status" value="1"/>
</dbReference>
<dbReference type="Pfam" id="PF09836">
    <property type="entry name" value="DUF2063"/>
    <property type="match status" value="1"/>
</dbReference>
<evidence type="ECO:0000259" key="2">
    <source>
        <dbReference type="Pfam" id="PF09836"/>
    </source>
</evidence>
<keyword evidence="5" id="KW-1185">Reference proteome</keyword>
<dbReference type="Gene3D" id="1.10.150.690">
    <property type="entry name" value="DUF2063"/>
    <property type="match status" value="1"/>
</dbReference>
<sequence length="266" mass="28852">MTESLRTLQLAWARHLRDPSHPPLHDVAPQRMALYRSLCVGAVENLLASSFPRLRRALQAPGWQALVTRFYARHRCETPLFPEVGGELVDYLSQADTSDLPGWVAELAHFEWTRQALLLAATTAPATGCVPMTADSVPMLSPLVRVCGYRWPVDAAEAGLSGLEDPPDAPTLLIVQRGADHELRTLRVTAFSYRLLLAVSAQPLSSRDHLRALAEEAGEPADRLLEHGLDVLARLQALGIVDSQVHTTGSAGNSRPHSNPSTGASA</sequence>
<dbReference type="PATRIC" id="fig|84531.7.peg.353"/>
<evidence type="ECO:0000313" key="5">
    <source>
        <dbReference type="Proteomes" id="UP000060787"/>
    </source>
</evidence>
<dbReference type="RefSeq" id="WP_057919726.1">
    <property type="nucleotide sequence ID" value="NZ_CP011129.1"/>
</dbReference>
<feature type="region of interest" description="Disordered" evidence="1">
    <location>
        <begin position="246"/>
        <end position="266"/>
    </location>
</feature>
<feature type="domain" description="Putative DNA-binding" evidence="2">
    <location>
        <begin position="8"/>
        <end position="92"/>
    </location>
</feature>
<dbReference type="Proteomes" id="UP000060787">
    <property type="component" value="Chromosome"/>
</dbReference>
<organism evidence="4 5">
    <name type="scientific">Lysobacter antibioticus</name>
    <dbReference type="NCBI Taxonomy" id="84531"/>
    <lineage>
        <taxon>Bacteria</taxon>
        <taxon>Pseudomonadati</taxon>
        <taxon>Pseudomonadota</taxon>
        <taxon>Gammaproteobacteria</taxon>
        <taxon>Lysobacterales</taxon>
        <taxon>Lysobacteraceae</taxon>
        <taxon>Lysobacter</taxon>
    </lineage>
</organism>
<evidence type="ECO:0000259" key="3">
    <source>
        <dbReference type="Pfam" id="PF22106"/>
    </source>
</evidence>
<dbReference type="InterPro" id="IPR044922">
    <property type="entry name" value="DUF2063_N_sf"/>
</dbReference>
<dbReference type="STRING" id="84531.LA76x_5088"/>
<dbReference type="AlphaFoldDB" id="A0A0S2DRR5"/>